<dbReference type="Proteomes" id="UP001164746">
    <property type="component" value="Chromosome 9"/>
</dbReference>
<evidence type="ECO:0000313" key="3">
    <source>
        <dbReference type="Proteomes" id="UP001164746"/>
    </source>
</evidence>
<feature type="compositionally biased region" description="Basic and acidic residues" evidence="1">
    <location>
        <begin position="136"/>
        <end position="158"/>
    </location>
</feature>
<accession>A0ABY7EZD1</accession>
<dbReference type="Gene3D" id="1.20.5.350">
    <property type="match status" value="1"/>
</dbReference>
<dbReference type="InterPro" id="IPR027707">
    <property type="entry name" value="TNNT"/>
</dbReference>
<reference evidence="2" key="1">
    <citation type="submission" date="2022-11" db="EMBL/GenBank/DDBJ databases">
        <title>Centuries of genome instability and evolution in soft-shell clam transmissible cancer (bioRxiv).</title>
        <authorList>
            <person name="Hart S.F.M."/>
            <person name="Yonemitsu M.A."/>
            <person name="Giersch R.M."/>
            <person name="Beal B.F."/>
            <person name="Arriagada G."/>
            <person name="Davis B.W."/>
            <person name="Ostrander E.A."/>
            <person name="Goff S.P."/>
            <person name="Metzger M.J."/>
        </authorList>
    </citation>
    <scope>NUCLEOTIDE SEQUENCE</scope>
    <source>
        <strain evidence="2">MELC-2E11</strain>
        <tissue evidence="2">Siphon/mantle</tissue>
    </source>
</reference>
<dbReference type="PANTHER" id="PTHR11521">
    <property type="entry name" value="TROPONIN T"/>
    <property type="match status" value="1"/>
</dbReference>
<evidence type="ECO:0000256" key="1">
    <source>
        <dbReference type="SAM" id="MobiDB-lite"/>
    </source>
</evidence>
<evidence type="ECO:0000313" key="2">
    <source>
        <dbReference type="EMBL" id="WAR14016.1"/>
    </source>
</evidence>
<feature type="compositionally biased region" description="Basic and acidic residues" evidence="1">
    <location>
        <begin position="19"/>
        <end position="113"/>
    </location>
</feature>
<dbReference type="InterPro" id="IPR038077">
    <property type="entry name" value="Troponin_sf"/>
</dbReference>
<sequence>MSDTEEHTYEETLPSFEDLQQRKEHKLEDDMKEYTEMRKAEKEREAQDIAELKKKRAERQLERVEEEKRMAEQRREEEARRKVEEEERKRRKTEEEEKRRREKERRRQEAEKRKGPKTPNFTIVKKEGGGSSEEDTEKKAPQKTKEDLEREKKAELSKRMGPLPDIGSLNQEQLKEKAKELHDQIWNVVSNMYNMMERYKRQQYDIVELQERARAMSKTKKRGLASVQVDDSYDRMNDRFGNAPPKILVANKYEANLDRRSWKDKVDAYNKKPKILLCSKYERHTDQRSFDQRYKLYEELSADKPLPEMLRLQAYGPDSQEE</sequence>
<dbReference type="SUPFAM" id="SSF90250">
    <property type="entry name" value="Troponin coil-coiled subunits"/>
    <property type="match status" value="1"/>
</dbReference>
<protein>
    <submittedName>
        <fullName evidence="2">TNNT-like protein</fullName>
    </submittedName>
</protein>
<gene>
    <name evidence="2" type="ORF">MAR_004121</name>
</gene>
<dbReference type="EMBL" id="CP111020">
    <property type="protein sequence ID" value="WAR14016.1"/>
    <property type="molecule type" value="Genomic_DNA"/>
</dbReference>
<proteinExistence type="predicted"/>
<dbReference type="PANTHER" id="PTHR11521:SF1">
    <property type="entry name" value="TROPONIN T, SKELETAL MUSCLE"/>
    <property type="match status" value="1"/>
</dbReference>
<feature type="compositionally biased region" description="Basic and acidic residues" evidence="1">
    <location>
        <begin position="1"/>
        <end position="10"/>
    </location>
</feature>
<keyword evidence="3" id="KW-1185">Reference proteome</keyword>
<name>A0ABY7EZD1_MYAAR</name>
<feature type="region of interest" description="Disordered" evidence="1">
    <location>
        <begin position="1"/>
        <end position="167"/>
    </location>
</feature>
<organism evidence="2 3">
    <name type="scientific">Mya arenaria</name>
    <name type="common">Soft-shell clam</name>
    <dbReference type="NCBI Taxonomy" id="6604"/>
    <lineage>
        <taxon>Eukaryota</taxon>
        <taxon>Metazoa</taxon>
        <taxon>Spiralia</taxon>
        <taxon>Lophotrochozoa</taxon>
        <taxon>Mollusca</taxon>
        <taxon>Bivalvia</taxon>
        <taxon>Autobranchia</taxon>
        <taxon>Heteroconchia</taxon>
        <taxon>Euheterodonta</taxon>
        <taxon>Imparidentia</taxon>
        <taxon>Neoheterodontei</taxon>
        <taxon>Myida</taxon>
        <taxon>Myoidea</taxon>
        <taxon>Myidae</taxon>
        <taxon>Mya</taxon>
    </lineage>
</organism>